<organism evidence="2 3">
    <name type="scientific">Ecytonucleospora hepatopenaei</name>
    <dbReference type="NCBI Taxonomy" id="646526"/>
    <lineage>
        <taxon>Eukaryota</taxon>
        <taxon>Fungi</taxon>
        <taxon>Fungi incertae sedis</taxon>
        <taxon>Microsporidia</taxon>
        <taxon>Enterocytozoonidae</taxon>
        <taxon>Ecytonucleospora</taxon>
    </lineage>
</organism>
<evidence type="ECO:0000256" key="1">
    <source>
        <dbReference type="SAM" id="MobiDB-lite"/>
    </source>
</evidence>
<dbReference type="AlphaFoldDB" id="A0A1W0E757"/>
<proteinExistence type="predicted"/>
<comment type="caution">
    <text evidence="2">The sequence shown here is derived from an EMBL/GenBank/DDBJ whole genome shotgun (WGS) entry which is preliminary data.</text>
</comment>
<accession>A0A1W0E757</accession>
<reference evidence="2 3" key="1">
    <citation type="journal article" date="2017" name="Environ. Microbiol.">
        <title>Decay of the glycolytic pathway and adaptation to intranuclear parasitism within Enterocytozoonidae microsporidia.</title>
        <authorList>
            <person name="Wiredu Boakye D."/>
            <person name="Jaroenlak P."/>
            <person name="Prachumwat A."/>
            <person name="Williams T.A."/>
            <person name="Bateman K.S."/>
            <person name="Itsathitphaisarn O."/>
            <person name="Sritunyalucksana K."/>
            <person name="Paszkiewicz K.H."/>
            <person name="Moore K.A."/>
            <person name="Stentiford G.D."/>
            <person name="Williams B.A."/>
        </authorList>
    </citation>
    <scope>NUCLEOTIDE SEQUENCE [LARGE SCALE GENOMIC DNA]</scope>
    <source>
        <strain evidence="2 3">TH1</strain>
    </source>
</reference>
<dbReference type="VEuPathDB" id="MicrosporidiaDB:EHP00_313"/>
<keyword evidence="3" id="KW-1185">Reference proteome</keyword>
<evidence type="ECO:0000313" key="2">
    <source>
        <dbReference type="EMBL" id="OQS55094.1"/>
    </source>
</evidence>
<name>A0A1W0E757_9MICR</name>
<evidence type="ECO:0000313" key="3">
    <source>
        <dbReference type="Proteomes" id="UP000192758"/>
    </source>
</evidence>
<sequence>MVVASKWFWEESDEENTPNRQQKNKNSKVGETKQKIQTNMLLF</sequence>
<dbReference type="Proteomes" id="UP000192758">
    <property type="component" value="Unassembled WGS sequence"/>
</dbReference>
<protein>
    <submittedName>
        <fullName evidence="2">Uncharacterized protein</fullName>
    </submittedName>
</protein>
<feature type="region of interest" description="Disordered" evidence="1">
    <location>
        <begin position="1"/>
        <end position="43"/>
    </location>
</feature>
<gene>
    <name evidence="2" type="ORF">EHP00_313</name>
</gene>
<dbReference type="EMBL" id="MNPJ01000014">
    <property type="protein sequence ID" value="OQS55094.1"/>
    <property type="molecule type" value="Genomic_DNA"/>
</dbReference>